<dbReference type="Gene3D" id="1.10.10.60">
    <property type="entry name" value="Homeodomain-like"/>
    <property type="match status" value="1"/>
</dbReference>
<dbReference type="Gene3D" id="3.40.50.300">
    <property type="entry name" value="P-loop containing nucleotide triphosphate hydrolases"/>
    <property type="match status" value="1"/>
</dbReference>
<comment type="caution">
    <text evidence="8">The sequence shown here is derived from an EMBL/GenBank/DDBJ whole genome shotgun (WGS) entry which is preliminary data.</text>
</comment>
<evidence type="ECO:0000313" key="8">
    <source>
        <dbReference type="EMBL" id="MDY7230240.1"/>
    </source>
</evidence>
<dbReference type="Pfam" id="PF01590">
    <property type="entry name" value="GAF"/>
    <property type="match status" value="1"/>
</dbReference>
<dbReference type="CDD" id="cd00060">
    <property type="entry name" value="FHA"/>
    <property type="match status" value="1"/>
</dbReference>
<dbReference type="Gene3D" id="3.30.450.40">
    <property type="match status" value="1"/>
</dbReference>
<dbReference type="InterPro" id="IPR025662">
    <property type="entry name" value="Sigma_54_int_dom_ATP-bd_1"/>
</dbReference>
<sequence length="604" mass="63891">MFGPCRGIARELDAPLIVGRAAEGGLQLLDDKVSREHCAIDPIGPAGHVLRDLSSRNGTWLNGQLLQEPTRLRPGDHISVGESVLVYEPSFDALRARDGESTLVLTRSRTEAARSGTAPSPEALARAGELALRAANAPSPEAGVGLVLEAIRAALHPTALTVLRLAANGSMRPLLARPLGAHLTVSRELVDSALRTGRALTMPEAQAFPDTDNLRTRVRRGEAHVLCAPLYVAGQPAGALCLMRETAFSDEELALAGALAGAAGPSLCPPSEPLRASVPSYVPPVAESASMREALRVATAASQVQSTVLITGESGTGKEEVARAIHSLGARSRGPFIAVNCGAIPAELAESELFGHEKGAFTGAVSARPGVFEQADGGTLFLDEVGDLPAPLQVKLLRVLQDRVVQRVGGRASLPVDVRVVAATHRNLIEGVRAGTFREDLYWRLNVVRIHLAPLRDRPEDVLPLAERFLTRLSAQLGRRAVSFTDEARTALRACTWPGNARQLANAIERALVLKGPGAQVGLMDLPPEVVAPEPRADAPERGGTAAPAHGVTLAEVVGKVEREHIVLALKRAKGVKSTAAEALGISRPTLDRKIDEYGINLFE</sequence>
<evidence type="ECO:0000256" key="3">
    <source>
        <dbReference type="ARBA" id="ARBA00023015"/>
    </source>
</evidence>
<gene>
    <name evidence="8" type="ORF">SYV04_27840</name>
</gene>
<dbReference type="InterPro" id="IPR003593">
    <property type="entry name" value="AAA+_ATPase"/>
</dbReference>
<dbReference type="Gene3D" id="1.10.8.60">
    <property type="match status" value="1"/>
</dbReference>
<dbReference type="Pfam" id="PF00158">
    <property type="entry name" value="Sigma54_activat"/>
    <property type="match status" value="1"/>
</dbReference>
<dbReference type="InterPro" id="IPR025943">
    <property type="entry name" value="Sigma_54_int_dom_ATP-bd_2"/>
</dbReference>
<evidence type="ECO:0000256" key="5">
    <source>
        <dbReference type="ARBA" id="ARBA00023163"/>
    </source>
</evidence>
<dbReference type="CDD" id="cd00009">
    <property type="entry name" value="AAA"/>
    <property type="match status" value="1"/>
</dbReference>
<dbReference type="SUPFAM" id="SSF49879">
    <property type="entry name" value="SMAD/FHA domain"/>
    <property type="match status" value="1"/>
</dbReference>
<evidence type="ECO:0000259" key="7">
    <source>
        <dbReference type="PROSITE" id="PS50045"/>
    </source>
</evidence>
<protein>
    <submittedName>
        <fullName evidence="8">Sigma 54-interacting transcriptional regulator</fullName>
    </submittedName>
</protein>
<dbReference type="PANTHER" id="PTHR32071">
    <property type="entry name" value="TRANSCRIPTIONAL REGULATORY PROTEIN"/>
    <property type="match status" value="1"/>
</dbReference>
<reference evidence="8 9" key="1">
    <citation type="submission" date="2023-12" db="EMBL/GenBank/DDBJ databases">
        <title>the genome sequence of Hyalangium sp. s54d21.</title>
        <authorList>
            <person name="Zhang X."/>
        </authorList>
    </citation>
    <scope>NUCLEOTIDE SEQUENCE [LARGE SCALE GENOMIC DNA]</scope>
    <source>
        <strain evidence="9">s54d21</strain>
    </source>
</reference>
<feature type="domain" description="Sigma-54 factor interaction" evidence="7">
    <location>
        <begin position="284"/>
        <end position="513"/>
    </location>
</feature>
<evidence type="ECO:0000256" key="2">
    <source>
        <dbReference type="ARBA" id="ARBA00022840"/>
    </source>
</evidence>
<keyword evidence="5" id="KW-0804">Transcription</keyword>
<dbReference type="SUPFAM" id="SSF46689">
    <property type="entry name" value="Homeodomain-like"/>
    <property type="match status" value="1"/>
</dbReference>
<evidence type="ECO:0000313" key="9">
    <source>
        <dbReference type="Proteomes" id="UP001291309"/>
    </source>
</evidence>
<evidence type="ECO:0000259" key="6">
    <source>
        <dbReference type="PROSITE" id="PS50006"/>
    </source>
</evidence>
<dbReference type="PROSITE" id="PS00675">
    <property type="entry name" value="SIGMA54_INTERACT_1"/>
    <property type="match status" value="1"/>
</dbReference>
<keyword evidence="1" id="KW-0547">Nucleotide-binding</keyword>
<dbReference type="EMBL" id="JAXIVS010000010">
    <property type="protein sequence ID" value="MDY7230240.1"/>
    <property type="molecule type" value="Genomic_DNA"/>
</dbReference>
<dbReference type="Proteomes" id="UP001291309">
    <property type="component" value="Unassembled WGS sequence"/>
</dbReference>
<dbReference type="Pfam" id="PF00498">
    <property type="entry name" value="FHA"/>
    <property type="match status" value="1"/>
</dbReference>
<accession>A0ABU5H9U4</accession>
<dbReference type="SMART" id="SM00382">
    <property type="entry name" value="AAA"/>
    <property type="match status" value="1"/>
</dbReference>
<dbReference type="InterPro" id="IPR003018">
    <property type="entry name" value="GAF"/>
</dbReference>
<dbReference type="InterPro" id="IPR002078">
    <property type="entry name" value="Sigma_54_int"/>
</dbReference>
<dbReference type="InterPro" id="IPR002197">
    <property type="entry name" value="HTH_Fis"/>
</dbReference>
<dbReference type="Gene3D" id="2.60.200.20">
    <property type="match status" value="1"/>
</dbReference>
<keyword evidence="9" id="KW-1185">Reference proteome</keyword>
<dbReference type="PANTHER" id="PTHR32071:SF81">
    <property type="entry name" value="PROPIONATE CATABOLISM OPERON REGULATORY PROTEIN"/>
    <property type="match status" value="1"/>
</dbReference>
<dbReference type="Pfam" id="PF25601">
    <property type="entry name" value="AAA_lid_14"/>
    <property type="match status" value="1"/>
</dbReference>
<dbReference type="InterPro" id="IPR008984">
    <property type="entry name" value="SMAD_FHA_dom_sf"/>
</dbReference>
<dbReference type="InterPro" id="IPR000253">
    <property type="entry name" value="FHA_dom"/>
</dbReference>
<dbReference type="InterPro" id="IPR029016">
    <property type="entry name" value="GAF-like_dom_sf"/>
</dbReference>
<dbReference type="SMART" id="SM00240">
    <property type="entry name" value="FHA"/>
    <property type="match status" value="1"/>
</dbReference>
<evidence type="ECO:0000256" key="1">
    <source>
        <dbReference type="ARBA" id="ARBA00022741"/>
    </source>
</evidence>
<dbReference type="SUPFAM" id="SSF52540">
    <property type="entry name" value="P-loop containing nucleoside triphosphate hydrolases"/>
    <property type="match status" value="1"/>
</dbReference>
<dbReference type="PROSITE" id="PS50006">
    <property type="entry name" value="FHA_DOMAIN"/>
    <property type="match status" value="1"/>
</dbReference>
<dbReference type="InterPro" id="IPR009057">
    <property type="entry name" value="Homeodomain-like_sf"/>
</dbReference>
<dbReference type="SUPFAM" id="SSF55781">
    <property type="entry name" value="GAF domain-like"/>
    <property type="match status" value="1"/>
</dbReference>
<keyword evidence="2" id="KW-0067">ATP-binding</keyword>
<proteinExistence type="predicted"/>
<dbReference type="InterPro" id="IPR058031">
    <property type="entry name" value="AAA_lid_NorR"/>
</dbReference>
<feature type="domain" description="FHA" evidence="6">
    <location>
        <begin position="16"/>
        <end position="66"/>
    </location>
</feature>
<dbReference type="PROSITE" id="PS50045">
    <property type="entry name" value="SIGMA54_INTERACT_4"/>
    <property type="match status" value="1"/>
</dbReference>
<name>A0ABU5H9U4_9BACT</name>
<dbReference type="PRINTS" id="PR01590">
    <property type="entry name" value="HTHFIS"/>
</dbReference>
<keyword evidence="3" id="KW-0805">Transcription regulation</keyword>
<dbReference type="InterPro" id="IPR027417">
    <property type="entry name" value="P-loop_NTPase"/>
</dbReference>
<organism evidence="8 9">
    <name type="scientific">Hyalangium rubrum</name>
    <dbReference type="NCBI Taxonomy" id="3103134"/>
    <lineage>
        <taxon>Bacteria</taxon>
        <taxon>Pseudomonadati</taxon>
        <taxon>Myxococcota</taxon>
        <taxon>Myxococcia</taxon>
        <taxon>Myxococcales</taxon>
        <taxon>Cystobacterineae</taxon>
        <taxon>Archangiaceae</taxon>
        <taxon>Hyalangium</taxon>
    </lineage>
</organism>
<dbReference type="Pfam" id="PF02954">
    <property type="entry name" value="HTH_8"/>
    <property type="match status" value="1"/>
</dbReference>
<evidence type="ECO:0000256" key="4">
    <source>
        <dbReference type="ARBA" id="ARBA00023125"/>
    </source>
</evidence>
<dbReference type="PROSITE" id="PS00676">
    <property type="entry name" value="SIGMA54_INTERACT_2"/>
    <property type="match status" value="1"/>
</dbReference>
<keyword evidence="4" id="KW-0238">DNA-binding</keyword>